<dbReference type="PANTHER" id="PTHR33570:SF2">
    <property type="entry name" value="CARBOXYMUCONOLACTONE DECARBOXYLASE-LIKE DOMAIN-CONTAINING PROTEIN"/>
    <property type="match status" value="1"/>
</dbReference>
<dbReference type="EMBL" id="CP018788">
    <property type="protein sequence ID" value="ARQ98500.1"/>
    <property type="molecule type" value="Genomic_DNA"/>
</dbReference>
<dbReference type="STRING" id="1660064.CIGN_0174"/>
<proteinExistence type="predicted"/>
<evidence type="ECO:0000313" key="2">
    <source>
        <dbReference type="EMBL" id="ARQ98500.1"/>
    </source>
</evidence>
<dbReference type="PANTHER" id="PTHR33570">
    <property type="entry name" value="4-CARBOXYMUCONOLACTONE DECARBOXYLASE FAMILY PROTEIN"/>
    <property type="match status" value="1"/>
</dbReference>
<dbReference type="OrthoDB" id="9793083at2"/>
<feature type="domain" description="Carboxymuconolactone decarboxylase-like" evidence="1">
    <location>
        <begin position="153"/>
        <end position="235"/>
    </location>
</feature>
<sequence>MKKILAVFAVFGGVLMSADIEDTTLKAIFENFEKSSKNDSIKAGLSPRQIELSNLAAIIASGSVRLWQERVEKSELKADEIMELLRQSTAYLGMARIREFIFVTSEIYKRKGVKITDFALESDENRLKNGQNLQIELFGSATTQSMSGDYAQIGRYLSQNCFGDYYTRTEILSLDEREIITFFLLAAQGDTSAQMKAHAKAIFLQGLNKEKLIALINANIALIGYPRSLNATAAVIEASK</sequence>
<evidence type="ECO:0000313" key="3">
    <source>
        <dbReference type="Proteomes" id="UP000194309"/>
    </source>
</evidence>
<accession>A0A381D6Z4</accession>
<dbReference type="InterPro" id="IPR052512">
    <property type="entry name" value="4CMD/NDH-1_regulator"/>
</dbReference>
<protein>
    <submittedName>
        <fullName evidence="2">Carboxymuconolactone decarboxylase family protein</fullName>
    </submittedName>
</protein>
<accession>A0A1X9SQN1</accession>
<dbReference type="Gene3D" id="1.20.1290.10">
    <property type="entry name" value="AhpD-like"/>
    <property type="match status" value="1"/>
</dbReference>
<dbReference type="SUPFAM" id="SSF69118">
    <property type="entry name" value="AhpD-like"/>
    <property type="match status" value="1"/>
</dbReference>
<dbReference type="Proteomes" id="UP000194309">
    <property type="component" value="Chromosome"/>
</dbReference>
<dbReference type="AlphaFoldDB" id="A0A1X9SQN1"/>
<dbReference type="InterPro" id="IPR029032">
    <property type="entry name" value="AhpD-like"/>
</dbReference>
<organism evidence="2 3">
    <name type="scientific">Campylobacter devanensis</name>
    <dbReference type="NCBI Taxonomy" id="3161138"/>
    <lineage>
        <taxon>Bacteria</taxon>
        <taxon>Pseudomonadati</taxon>
        <taxon>Campylobacterota</taxon>
        <taxon>Epsilonproteobacteria</taxon>
        <taxon>Campylobacterales</taxon>
        <taxon>Campylobacteraceae</taxon>
        <taxon>Campylobacter</taxon>
    </lineage>
</organism>
<dbReference type="GO" id="GO:0051920">
    <property type="term" value="F:peroxiredoxin activity"/>
    <property type="evidence" value="ECO:0007669"/>
    <property type="project" value="InterPro"/>
</dbReference>
<evidence type="ECO:0000259" key="1">
    <source>
        <dbReference type="Pfam" id="PF02627"/>
    </source>
</evidence>
<dbReference type="KEGG" id="cdev:CIGN_0174"/>
<dbReference type="Pfam" id="PF02627">
    <property type="entry name" value="CMD"/>
    <property type="match status" value="1"/>
</dbReference>
<reference evidence="2 3" key="1">
    <citation type="journal article" date="2017" name="Genome Biol. Evol.">
        <title>Comparative Genomic Analysis Identifies a Campylobacter Clade Deficient in Selenium Metabolism.</title>
        <authorList>
            <person name="Miller W.G."/>
            <person name="Yee E."/>
            <person name="Lopes B.S."/>
            <person name="Chapman M.H."/>
            <person name="Huynh S."/>
            <person name="Bono J.L."/>
            <person name="Parker C.T."/>
            <person name="Strachan N.J.C."/>
            <person name="Forbes K.J."/>
        </authorList>
    </citation>
    <scope>NUCLEOTIDE SEQUENCE [LARGE SCALE GENOMIC DNA]</scope>
    <source>
        <strain evidence="2 3">NCTC 13003</strain>
    </source>
</reference>
<keyword evidence="3" id="KW-1185">Reference proteome</keyword>
<name>A0A1X9SQN1_9BACT</name>
<dbReference type="InterPro" id="IPR003779">
    <property type="entry name" value="CMD-like"/>
</dbReference>
<gene>
    <name evidence="2" type="ORF">CIGN_0174</name>
</gene>